<accession>A0ABP4LKM6</accession>
<keyword evidence="1" id="KW-0472">Membrane</keyword>
<keyword evidence="1" id="KW-0812">Transmembrane</keyword>
<dbReference type="Proteomes" id="UP001501470">
    <property type="component" value="Unassembled WGS sequence"/>
</dbReference>
<organism evidence="2 3">
    <name type="scientific">Dactylosporangium maewongense</name>
    <dbReference type="NCBI Taxonomy" id="634393"/>
    <lineage>
        <taxon>Bacteria</taxon>
        <taxon>Bacillati</taxon>
        <taxon>Actinomycetota</taxon>
        <taxon>Actinomycetes</taxon>
        <taxon>Micromonosporales</taxon>
        <taxon>Micromonosporaceae</taxon>
        <taxon>Dactylosporangium</taxon>
    </lineage>
</organism>
<evidence type="ECO:0000313" key="2">
    <source>
        <dbReference type="EMBL" id="GAA1526117.1"/>
    </source>
</evidence>
<name>A0ABP4LKM6_9ACTN</name>
<keyword evidence="3" id="KW-1185">Reference proteome</keyword>
<evidence type="ECO:0000313" key="3">
    <source>
        <dbReference type="Proteomes" id="UP001501470"/>
    </source>
</evidence>
<protein>
    <recommendedName>
        <fullName evidence="4">Integral membrane protein</fullName>
    </recommendedName>
</protein>
<evidence type="ECO:0000256" key="1">
    <source>
        <dbReference type="SAM" id="Phobius"/>
    </source>
</evidence>
<reference evidence="3" key="1">
    <citation type="journal article" date="2019" name="Int. J. Syst. Evol. Microbiol.">
        <title>The Global Catalogue of Microorganisms (GCM) 10K type strain sequencing project: providing services to taxonomists for standard genome sequencing and annotation.</title>
        <authorList>
            <consortium name="The Broad Institute Genomics Platform"/>
            <consortium name="The Broad Institute Genome Sequencing Center for Infectious Disease"/>
            <person name="Wu L."/>
            <person name="Ma J."/>
        </authorList>
    </citation>
    <scope>NUCLEOTIDE SEQUENCE [LARGE SCALE GENOMIC DNA]</scope>
    <source>
        <strain evidence="3">JCM 15933</strain>
    </source>
</reference>
<keyword evidence="1" id="KW-1133">Transmembrane helix</keyword>
<evidence type="ECO:0008006" key="4">
    <source>
        <dbReference type="Google" id="ProtNLM"/>
    </source>
</evidence>
<gene>
    <name evidence="2" type="ORF">GCM10009827_048610</name>
</gene>
<sequence>MRMVALLAAAVGIIVEGVVVGAALFVVGGVIGAYSMSLNGADPDHAQVGIRVAAVILGALLVALGAVLLAAALRRRAAGRPGHGAAGRLGPRAAGRLTMVALVVQCVVVTVAGIALGWEVFAGTLLVLGALLYVRLDEDSPPPRTADTR</sequence>
<feature type="transmembrane region" description="Helical" evidence="1">
    <location>
        <begin position="48"/>
        <end position="73"/>
    </location>
</feature>
<feature type="transmembrane region" description="Helical" evidence="1">
    <location>
        <begin position="94"/>
        <end position="114"/>
    </location>
</feature>
<comment type="caution">
    <text evidence="2">The sequence shown here is derived from an EMBL/GenBank/DDBJ whole genome shotgun (WGS) entry which is preliminary data.</text>
</comment>
<dbReference type="RefSeq" id="WP_344504351.1">
    <property type="nucleotide sequence ID" value="NZ_BAAAQD010000009.1"/>
</dbReference>
<dbReference type="EMBL" id="BAAAQD010000009">
    <property type="protein sequence ID" value="GAA1526117.1"/>
    <property type="molecule type" value="Genomic_DNA"/>
</dbReference>
<proteinExistence type="predicted"/>